<dbReference type="EMBL" id="KI668860">
    <property type="protein sequence ID" value="ETN70986.1"/>
    <property type="molecule type" value="Genomic_DNA"/>
</dbReference>
<sequence>MSDLMKTRAGRDELTAVFRLKVPLANISLTYNNIQHFFEVIFENFQYAVQYNKINRVRA</sequence>
<protein>
    <submittedName>
        <fullName evidence="1">Uncharacterized protein</fullName>
    </submittedName>
</protein>
<dbReference type="Proteomes" id="UP000053676">
    <property type="component" value="Unassembled WGS sequence"/>
</dbReference>
<reference evidence="2" key="1">
    <citation type="journal article" date="2014" name="Nat. Genet.">
        <title>Genome of the human hookworm Necator americanus.</title>
        <authorList>
            <person name="Tang Y.T."/>
            <person name="Gao X."/>
            <person name="Rosa B.A."/>
            <person name="Abubucker S."/>
            <person name="Hallsworth-Pepin K."/>
            <person name="Martin J."/>
            <person name="Tyagi R."/>
            <person name="Heizer E."/>
            <person name="Zhang X."/>
            <person name="Bhonagiri-Palsikar V."/>
            <person name="Minx P."/>
            <person name="Warren W.C."/>
            <person name="Wang Q."/>
            <person name="Zhan B."/>
            <person name="Hotez P.J."/>
            <person name="Sternberg P.W."/>
            <person name="Dougall A."/>
            <person name="Gaze S.T."/>
            <person name="Mulvenna J."/>
            <person name="Sotillo J."/>
            <person name="Ranganathan S."/>
            <person name="Rabelo E.M."/>
            <person name="Wilson R.K."/>
            <person name="Felgner P.L."/>
            <person name="Bethony J."/>
            <person name="Hawdon J.M."/>
            <person name="Gasser R.B."/>
            <person name="Loukas A."/>
            <person name="Mitreva M."/>
        </authorList>
    </citation>
    <scope>NUCLEOTIDE SEQUENCE [LARGE SCALE GENOMIC DNA]</scope>
</reference>
<dbReference type="KEGG" id="nai:NECAME_14403"/>
<keyword evidence="2" id="KW-1185">Reference proteome</keyword>
<dbReference type="AlphaFoldDB" id="W2SQ30"/>
<name>W2SQ30_NECAM</name>
<proteinExistence type="predicted"/>
<organism evidence="1 2">
    <name type="scientific">Necator americanus</name>
    <name type="common">Human hookworm</name>
    <dbReference type="NCBI Taxonomy" id="51031"/>
    <lineage>
        <taxon>Eukaryota</taxon>
        <taxon>Metazoa</taxon>
        <taxon>Ecdysozoa</taxon>
        <taxon>Nematoda</taxon>
        <taxon>Chromadorea</taxon>
        <taxon>Rhabditida</taxon>
        <taxon>Rhabditina</taxon>
        <taxon>Rhabditomorpha</taxon>
        <taxon>Strongyloidea</taxon>
        <taxon>Ancylostomatidae</taxon>
        <taxon>Bunostominae</taxon>
        <taxon>Necator</taxon>
    </lineage>
</organism>
<dbReference type="Gene3D" id="1.20.120.980">
    <property type="entry name" value="Serine carboxypeptidase S28, SKS domain"/>
    <property type="match status" value="1"/>
</dbReference>
<evidence type="ECO:0000313" key="2">
    <source>
        <dbReference type="Proteomes" id="UP000053676"/>
    </source>
</evidence>
<accession>W2SQ30</accession>
<dbReference type="InterPro" id="IPR042269">
    <property type="entry name" value="Ser_carbopepase_S28_SKS"/>
</dbReference>
<gene>
    <name evidence="1" type="ORF">NECAME_14403</name>
</gene>
<evidence type="ECO:0000313" key="1">
    <source>
        <dbReference type="EMBL" id="ETN70986.1"/>
    </source>
</evidence>